<evidence type="ECO:0000313" key="1">
    <source>
        <dbReference type="EMBL" id="OJG01360.1"/>
    </source>
</evidence>
<name>A0A657M2F9_9HYPH</name>
<accession>A0A657M2F9</accession>
<dbReference type="Pfam" id="PF07617">
    <property type="entry name" value="DUF1579"/>
    <property type="match status" value="1"/>
</dbReference>
<proteinExistence type="predicted"/>
<reference evidence="1 2" key="1">
    <citation type="submission" date="2016-02" db="EMBL/GenBank/DDBJ databases">
        <title>Genome sequencing of a beta-galactosidase producing bacteria Rhizobium sp. 59.</title>
        <authorList>
            <person name="Wang D."/>
            <person name="Kot W."/>
            <person name="Qin Y."/>
            <person name="Hansen L."/>
            <person name="Naqvi K."/>
            <person name="Rensing C."/>
        </authorList>
    </citation>
    <scope>NUCLEOTIDE SEQUENCE [LARGE SCALE GENOMIC DNA]</scope>
    <source>
        <strain evidence="1 2">59</strain>
    </source>
</reference>
<dbReference type="AlphaFoldDB" id="A0A657M2F9"/>
<dbReference type="InterPro" id="IPR011473">
    <property type="entry name" value="DUF1579"/>
</dbReference>
<keyword evidence="2" id="KW-1185">Reference proteome</keyword>
<comment type="caution">
    <text evidence="1">The sequence shown here is derived from an EMBL/GenBank/DDBJ whole genome shotgun (WGS) entry which is preliminary data.</text>
</comment>
<evidence type="ECO:0008006" key="3">
    <source>
        <dbReference type="Google" id="ProtNLM"/>
    </source>
</evidence>
<dbReference type="RefSeq" id="WP_071830792.1">
    <property type="nucleotide sequence ID" value="NZ_LSRP01000001.1"/>
</dbReference>
<dbReference type="EMBL" id="LSRP01000001">
    <property type="protein sequence ID" value="OJG01360.1"/>
    <property type="molecule type" value="Genomic_DNA"/>
</dbReference>
<sequence length="155" mass="17502">MNIAITNEHRWLQQLTGRWQVTFDMQDHPLWQEDVRLLDGLWSIAELSGPMPDGNSATMIMTLGYDPALHRFVGSTIGTMMSNLWVYDGGLDETGTILTLDCEGPDMTDAGRTARYRDIITIIDADTRRFSSRMENADGSWNPVMASHYKRMAAT</sequence>
<dbReference type="Proteomes" id="UP000182661">
    <property type="component" value="Unassembled WGS sequence"/>
</dbReference>
<evidence type="ECO:0000313" key="2">
    <source>
        <dbReference type="Proteomes" id="UP000182661"/>
    </source>
</evidence>
<dbReference type="OrthoDB" id="512336at2"/>
<organism evidence="1 2">
    <name type="scientific">Pararhizobium antarcticum</name>
    <dbReference type="NCBI Taxonomy" id="1798805"/>
    <lineage>
        <taxon>Bacteria</taxon>
        <taxon>Pseudomonadati</taxon>
        <taxon>Pseudomonadota</taxon>
        <taxon>Alphaproteobacteria</taxon>
        <taxon>Hyphomicrobiales</taxon>
        <taxon>Rhizobiaceae</taxon>
        <taxon>Rhizobium/Agrobacterium group</taxon>
        <taxon>Pararhizobium</taxon>
    </lineage>
</organism>
<protein>
    <recommendedName>
        <fullName evidence="3">DUF1579 domain-containing protein</fullName>
    </recommendedName>
</protein>
<gene>
    <name evidence="1" type="ORF">AX760_00090</name>
</gene>